<feature type="region of interest" description="Disordered" evidence="1">
    <location>
        <begin position="64"/>
        <end position="92"/>
    </location>
</feature>
<accession>A0A7W3U4G9</accession>
<reference evidence="2 3" key="1">
    <citation type="submission" date="2020-07" db="EMBL/GenBank/DDBJ databases">
        <authorList>
            <person name="Xu S."/>
            <person name="Li A."/>
        </authorList>
    </citation>
    <scope>NUCLEOTIDE SEQUENCE [LARGE SCALE GENOMIC DNA]</scope>
    <source>
        <strain evidence="2 3">SG-8</strain>
    </source>
</reference>
<keyword evidence="3" id="KW-1185">Reference proteome</keyword>
<gene>
    <name evidence="2" type="ORF">H4F99_09725</name>
</gene>
<protein>
    <submittedName>
        <fullName evidence="2">Uncharacterized protein</fullName>
    </submittedName>
</protein>
<organism evidence="2 3">
    <name type="scientific">Marilutibacter penaei</name>
    <dbReference type="NCBI Taxonomy" id="2759900"/>
    <lineage>
        <taxon>Bacteria</taxon>
        <taxon>Pseudomonadati</taxon>
        <taxon>Pseudomonadota</taxon>
        <taxon>Gammaproteobacteria</taxon>
        <taxon>Lysobacterales</taxon>
        <taxon>Lysobacteraceae</taxon>
        <taxon>Marilutibacter</taxon>
    </lineage>
</organism>
<name>A0A7W3U4G9_9GAMM</name>
<dbReference type="Proteomes" id="UP000552587">
    <property type="component" value="Unassembled WGS sequence"/>
</dbReference>
<dbReference type="RefSeq" id="WP_182669540.1">
    <property type="nucleotide sequence ID" value="NZ_JACHTE010000006.1"/>
</dbReference>
<proteinExistence type="predicted"/>
<dbReference type="EMBL" id="JACHTE010000006">
    <property type="protein sequence ID" value="MBB1088768.1"/>
    <property type="molecule type" value="Genomic_DNA"/>
</dbReference>
<feature type="compositionally biased region" description="Acidic residues" evidence="1">
    <location>
        <begin position="75"/>
        <end position="84"/>
    </location>
</feature>
<comment type="caution">
    <text evidence="2">The sequence shown here is derived from an EMBL/GenBank/DDBJ whole genome shotgun (WGS) entry which is preliminary data.</text>
</comment>
<evidence type="ECO:0000256" key="1">
    <source>
        <dbReference type="SAM" id="MobiDB-lite"/>
    </source>
</evidence>
<evidence type="ECO:0000313" key="2">
    <source>
        <dbReference type="EMBL" id="MBB1088768.1"/>
    </source>
</evidence>
<evidence type="ECO:0000313" key="3">
    <source>
        <dbReference type="Proteomes" id="UP000552587"/>
    </source>
</evidence>
<sequence length="92" mass="9338">MSNIVEFLESLGRNPALASSVDVEAAACAAGLDPETAKAVATGEANAIARLSAAPPIVFCGLFSPEEDAPAREDEPAEPDEAPDEEKASIAA</sequence>
<dbReference type="AlphaFoldDB" id="A0A7W3U4G9"/>